<evidence type="ECO:0000256" key="4">
    <source>
        <dbReference type="ARBA" id="ARBA00023136"/>
    </source>
</evidence>
<protein>
    <submittedName>
        <fullName evidence="7">TonB family protein</fullName>
    </submittedName>
</protein>
<dbReference type="AlphaFoldDB" id="A0A345YBY9"/>
<keyword evidence="2" id="KW-0812">Transmembrane</keyword>
<accession>A0A345YBY9</accession>
<sequence length="308" mass="34170">MRIRFRAGVATSILAISAPGTATSAADSSLTILEPSSHWQLDYGEERCRLARLFGTGDSKTIFWMEQTGPSGTFNWLVAGGAIDLLGSVRRVSASFGPAFESFELDESSSGPIRRDSLELASFGKAIESTGYRRFEHDSRGEPDEAEQFGETYSELNPAHGAQIEYVEFSRKDRRVRLATGDLADGFKALNACATDLYEFWGVDPKEIARIATGVKPLNMKRVARQIQKHYPSKAERRGEDAIMQLKVLIGTDGRVEKCITIEKTKAENFDERACELFKQHAMFEPAQDAEGKPVRAFFSTTVVYAVF</sequence>
<dbReference type="EMBL" id="CP031357">
    <property type="protein sequence ID" value="AXK41441.1"/>
    <property type="molecule type" value="Genomic_DNA"/>
</dbReference>
<evidence type="ECO:0000256" key="3">
    <source>
        <dbReference type="ARBA" id="ARBA00022989"/>
    </source>
</evidence>
<dbReference type="NCBIfam" id="TIGR01352">
    <property type="entry name" value="tonB_Cterm"/>
    <property type="match status" value="1"/>
</dbReference>
<keyword evidence="4" id="KW-0472">Membrane</keyword>
<dbReference type="GO" id="GO:0055085">
    <property type="term" value="P:transmembrane transport"/>
    <property type="evidence" value="ECO:0007669"/>
    <property type="project" value="InterPro"/>
</dbReference>
<dbReference type="SUPFAM" id="SSF74653">
    <property type="entry name" value="TolA/TonB C-terminal domain"/>
    <property type="match status" value="1"/>
</dbReference>
<feature type="chain" id="PRO_5016797960" evidence="5">
    <location>
        <begin position="23"/>
        <end position="308"/>
    </location>
</feature>
<dbReference type="RefSeq" id="WP_115415629.1">
    <property type="nucleotide sequence ID" value="NZ_CP031357.1"/>
</dbReference>
<dbReference type="Proteomes" id="UP000254508">
    <property type="component" value="Chromosome"/>
</dbReference>
<keyword evidence="8" id="KW-1185">Reference proteome</keyword>
<dbReference type="GO" id="GO:0016020">
    <property type="term" value="C:membrane"/>
    <property type="evidence" value="ECO:0007669"/>
    <property type="project" value="UniProtKB-SubCell"/>
</dbReference>
<feature type="domain" description="TonB C-terminal" evidence="6">
    <location>
        <begin position="216"/>
        <end position="308"/>
    </location>
</feature>
<evidence type="ECO:0000259" key="6">
    <source>
        <dbReference type="PROSITE" id="PS52015"/>
    </source>
</evidence>
<dbReference type="PROSITE" id="PS52015">
    <property type="entry name" value="TONB_CTD"/>
    <property type="match status" value="1"/>
</dbReference>
<feature type="signal peptide" evidence="5">
    <location>
        <begin position="1"/>
        <end position="22"/>
    </location>
</feature>
<dbReference type="KEGG" id="err:DVR09_03045"/>
<keyword evidence="3" id="KW-1133">Transmembrane helix</keyword>
<dbReference type="InterPro" id="IPR037682">
    <property type="entry name" value="TonB_C"/>
</dbReference>
<name>A0A345YBY9_9SPHN</name>
<organism evidence="7 8">
    <name type="scientific">Erythrobacter aureus</name>
    <dbReference type="NCBI Taxonomy" id="2182384"/>
    <lineage>
        <taxon>Bacteria</taxon>
        <taxon>Pseudomonadati</taxon>
        <taxon>Pseudomonadota</taxon>
        <taxon>Alphaproteobacteria</taxon>
        <taxon>Sphingomonadales</taxon>
        <taxon>Erythrobacteraceae</taxon>
        <taxon>Erythrobacter/Porphyrobacter group</taxon>
        <taxon>Erythrobacter</taxon>
    </lineage>
</organism>
<evidence type="ECO:0000256" key="1">
    <source>
        <dbReference type="ARBA" id="ARBA00004167"/>
    </source>
</evidence>
<dbReference type="Gene3D" id="3.30.1150.10">
    <property type="match status" value="1"/>
</dbReference>
<reference evidence="8" key="1">
    <citation type="submission" date="2018-07" db="EMBL/GenBank/DDBJ databases">
        <title>Genome sequence of Erythrobacter strain YH-07, an antagonistic bacterium isolated from Yellow Sea.</title>
        <authorList>
            <person name="Tang T."/>
            <person name="Liu Q."/>
            <person name="Sun X."/>
        </authorList>
    </citation>
    <scope>NUCLEOTIDE SEQUENCE [LARGE SCALE GENOMIC DNA]</scope>
    <source>
        <strain evidence="8">YH-07</strain>
    </source>
</reference>
<keyword evidence="5" id="KW-0732">Signal</keyword>
<gene>
    <name evidence="7" type="ORF">DVR09_03045</name>
</gene>
<dbReference type="Pfam" id="PF03544">
    <property type="entry name" value="TonB_C"/>
    <property type="match status" value="1"/>
</dbReference>
<evidence type="ECO:0000256" key="2">
    <source>
        <dbReference type="ARBA" id="ARBA00022692"/>
    </source>
</evidence>
<comment type="subcellular location">
    <subcellularLocation>
        <location evidence="1">Membrane</location>
        <topology evidence="1">Single-pass membrane protein</topology>
    </subcellularLocation>
</comment>
<dbReference type="OrthoDB" id="7585155at2"/>
<proteinExistence type="predicted"/>
<dbReference type="InterPro" id="IPR006260">
    <property type="entry name" value="TonB/TolA_C"/>
</dbReference>
<evidence type="ECO:0000256" key="5">
    <source>
        <dbReference type="SAM" id="SignalP"/>
    </source>
</evidence>
<evidence type="ECO:0000313" key="8">
    <source>
        <dbReference type="Proteomes" id="UP000254508"/>
    </source>
</evidence>
<evidence type="ECO:0000313" key="7">
    <source>
        <dbReference type="EMBL" id="AXK41441.1"/>
    </source>
</evidence>